<accession>A0A1F5Z782</accession>
<comment type="caution">
    <text evidence="3">The sequence shown here is derived from an EMBL/GenBank/DDBJ whole genome shotgun (WGS) entry which is preliminary data.</text>
</comment>
<feature type="transmembrane region" description="Helical" evidence="1">
    <location>
        <begin position="52"/>
        <end position="78"/>
    </location>
</feature>
<dbReference type="Proteomes" id="UP000177354">
    <property type="component" value="Unassembled WGS sequence"/>
</dbReference>
<keyword evidence="1" id="KW-0812">Transmembrane</keyword>
<protein>
    <recommendedName>
        <fullName evidence="2">Phosphatidic acid phosphatase type 2/haloperoxidase domain-containing protein</fullName>
    </recommendedName>
</protein>
<feature type="transmembrane region" description="Helical" evidence="1">
    <location>
        <begin position="133"/>
        <end position="154"/>
    </location>
</feature>
<dbReference type="SMART" id="SM00014">
    <property type="entry name" value="acidPPc"/>
    <property type="match status" value="1"/>
</dbReference>
<dbReference type="GO" id="GO:0042392">
    <property type="term" value="F:sphingosine-1-phosphate phosphatase activity"/>
    <property type="evidence" value="ECO:0007669"/>
    <property type="project" value="TreeGrafter"/>
</dbReference>
<evidence type="ECO:0000313" key="4">
    <source>
        <dbReference type="Proteomes" id="UP000177354"/>
    </source>
</evidence>
<dbReference type="InterPro" id="IPR036938">
    <property type="entry name" value="PAP2/HPO_sf"/>
</dbReference>
<evidence type="ECO:0000313" key="3">
    <source>
        <dbReference type="EMBL" id="OGG08296.1"/>
    </source>
</evidence>
<sequence length="212" mass="24689">MISKRLRILSASLFFFLLFILLSGLVHYDFFRGIDYQSMLFIQKIQSLSIDYFFSVLTLLGSSEAVFIFVLAVFLIILISRKRMFLGVFLYILIYPVELMGKLSVYHPKPPVFLNRYIFNFHLPSSYFVSTNYSYPSGHMARTVFLLVIAIFIIRSSFRIGFRTKLPLYSALIAYLFLILISRIYLGEHWFSDCLGALFLGTSVAFFSLVFW</sequence>
<keyword evidence="1" id="KW-1133">Transmembrane helix</keyword>
<proteinExistence type="predicted"/>
<keyword evidence="1" id="KW-0472">Membrane</keyword>
<dbReference type="InterPro" id="IPR000326">
    <property type="entry name" value="PAP2/HPO"/>
</dbReference>
<dbReference type="EMBL" id="MFJF01000004">
    <property type="protein sequence ID" value="OGG08296.1"/>
    <property type="molecule type" value="Genomic_DNA"/>
</dbReference>
<dbReference type="PANTHER" id="PTHR14969:SF13">
    <property type="entry name" value="AT30094P"/>
    <property type="match status" value="1"/>
</dbReference>
<feature type="transmembrane region" description="Helical" evidence="1">
    <location>
        <begin position="85"/>
        <end position="106"/>
    </location>
</feature>
<reference evidence="3 4" key="1">
    <citation type="journal article" date="2016" name="Nat. Commun.">
        <title>Thousands of microbial genomes shed light on interconnected biogeochemical processes in an aquifer system.</title>
        <authorList>
            <person name="Anantharaman K."/>
            <person name="Brown C.T."/>
            <person name="Hug L.A."/>
            <person name="Sharon I."/>
            <person name="Castelle C.J."/>
            <person name="Probst A.J."/>
            <person name="Thomas B.C."/>
            <person name="Singh A."/>
            <person name="Wilkins M.J."/>
            <person name="Karaoz U."/>
            <person name="Brodie E.L."/>
            <person name="Williams K.H."/>
            <person name="Hubbard S.S."/>
            <person name="Banfield J.F."/>
        </authorList>
    </citation>
    <scope>NUCLEOTIDE SEQUENCE [LARGE SCALE GENOMIC DNA]</scope>
</reference>
<feature type="domain" description="Phosphatidic acid phosphatase type 2/haloperoxidase" evidence="2">
    <location>
        <begin position="85"/>
        <end position="209"/>
    </location>
</feature>
<feature type="transmembrane region" description="Helical" evidence="1">
    <location>
        <begin position="12"/>
        <end position="32"/>
    </location>
</feature>
<dbReference type="PANTHER" id="PTHR14969">
    <property type="entry name" value="SPHINGOSINE-1-PHOSPHATE PHOSPHOHYDROLASE"/>
    <property type="match status" value="1"/>
</dbReference>
<dbReference type="AlphaFoldDB" id="A0A1F5Z782"/>
<name>A0A1F5Z782_9BACT</name>
<dbReference type="Pfam" id="PF01569">
    <property type="entry name" value="PAP2"/>
    <property type="match status" value="1"/>
</dbReference>
<feature type="transmembrane region" description="Helical" evidence="1">
    <location>
        <begin position="166"/>
        <end position="184"/>
    </location>
</feature>
<organism evidence="3 4">
    <name type="scientific">Candidatus Gottesmanbacteria bacterium RIFCSPHIGHO2_01_FULL_40_15</name>
    <dbReference type="NCBI Taxonomy" id="1798376"/>
    <lineage>
        <taxon>Bacteria</taxon>
        <taxon>Candidatus Gottesmaniibacteriota</taxon>
    </lineage>
</organism>
<dbReference type="Gene3D" id="1.20.144.10">
    <property type="entry name" value="Phosphatidic acid phosphatase type 2/haloperoxidase"/>
    <property type="match status" value="1"/>
</dbReference>
<dbReference type="SUPFAM" id="SSF48317">
    <property type="entry name" value="Acid phosphatase/Vanadium-dependent haloperoxidase"/>
    <property type="match status" value="1"/>
</dbReference>
<evidence type="ECO:0000256" key="1">
    <source>
        <dbReference type="SAM" id="Phobius"/>
    </source>
</evidence>
<evidence type="ECO:0000259" key="2">
    <source>
        <dbReference type="SMART" id="SM00014"/>
    </source>
</evidence>
<gene>
    <name evidence="3" type="ORF">A2777_06255</name>
</gene>
<feature type="transmembrane region" description="Helical" evidence="1">
    <location>
        <begin position="190"/>
        <end position="211"/>
    </location>
</feature>